<protein>
    <recommendedName>
        <fullName evidence="6">Ankyrin</fullName>
    </recommendedName>
</protein>
<dbReference type="Gene3D" id="1.25.40.20">
    <property type="entry name" value="Ankyrin repeat-containing domain"/>
    <property type="match status" value="2"/>
</dbReference>
<dbReference type="Pfam" id="PF12796">
    <property type="entry name" value="Ank_2"/>
    <property type="match status" value="1"/>
</dbReference>
<evidence type="ECO:0000256" key="1">
    <source>
        <dbReference type="ARBA" id="ARBA00022737"/>
    </source>
</evidence>
<evidence type="ECO:0008006" key="6">
    <source>
        <dbReference type="Google" id="ProtNLM"/>
    </source>
</evidence>
<name>A0A9W8PDG6_9HYPO</name>
<evidence type="ECO:0000259" key="2">
    <source>
        <dbReference type="Pfam" id="PF17100"/>
    </source>
</evidence>
<evidence type="ECO:0000313" key="4">
    <source>
        <dbReference type="EMBL" id="KAJ4003133.1"/>
    </source>
</evidence>
<dbReference type="InterPro" id="IPR027417">
    <property type="entry name" value="P-loop_NTPase"/>
</dbReference>
<evidence type="ECO:0000259" key="3">
    <source>
        <dbReference type="Pfam" id="PF24883"/>
    </source>
</evidence>
<dbReference type="PANTHER" id="PTHR10039">
    <property type="entry name" value="AMELOGENIN"/>
    <property type="match status" value="1"/>
</dbReference>
<sequence length="1084" mass="123104">MPWYMQLSSYVVLDPWQGSQELTNLKAKLEGRIVNLYQAVLGYQMDSVVYCYAKNKLTRGLRTVWDSVDWKARVKDLEDLQQQFGNELAQYSDQQKNNIFGNIATTSKATLAHLQEQSRHTNTTERLKVVSQFRTTRYEEYMAIHPPRAWGTFEWLRRNDRYISWSQQNFGLLLLSAGPRSGKSVLTKYLVEDVLPFSGKAPTVAYFFFGHSPEQNSMTSALSAIIHQILYRLPELVSTCQEEIHAHGSALTSDFLPLWKVFKKLVDFPNERQIVCVLDGLDACVQPERKLFTKLLKDFLKYGLGRRPSIKFLITTREDLETLEEFQGITTSLALTFNKDMDNSGASRGMGQGTETDLQIRRDFDLVMEYDVNALVTKKGLSSTTYETITYALGALRPEPTTYIWMSQMINDLSQNLIDTPERWQTILNSDPQSLFQQYEAMLQGISGEEVRWTRTLFHLVLAAEKPLTLHEMNIAMHVRGRRNAYTEAEIGLPSDESFQKWIILTCKGFVTIFQGRIFFIHHTAETFLLKGLVEDTSSGETMRSCQWQGSITIPQAHRAMAETCVAYLSLGLFTSPKMTGLTRKFNQGLKEAQEMFWDEMLLADNFLDHGYEYCAGFLADLGLSSFSLYALQCWAAHFRLSQELSDDGSCLDIGQEFDEAYFDLFDDIQPFTKPWLVMTAQLLEEDCGYRLTEFDIHTGNVQCHHLIGLASLASLFGHYRLLKKHLGVDPTAIEPPTFLTMACANTDHLVIEPPSPSFQPCFFAAGLGHSDCLDLILDKQTLENAQDLLQRTPLHQAVRLGRYNCFESLIGRFDIYQPDRHGFTALDSAIHRSIKPIENLPTRRHVLRILARAKEQRREATTTNTKTNKNVASLLSIAAQLPNDTFLEELYYPQSIEEAKDTRNIRSSRLFRMAYKNSVIKYLVDCGEDVNERGDSQFTPLHVASLGNLWNVEFLLHAGADVFAVDEDGCTPLHIACRWTWESSQSLPPNLALILGLLEAGACPNEPDYFGETPFMLAILHFGVLWDSVVESMLAYGADPFRKPANGLTPFDVLQVSAKGAKLDIIESWIFDTSMLWDGPMDS</sequence>
<keyword evidence="5" id="KW-1185">Reference proteome</keyword>
<evidence type="ECO:0000313" key="5">
    <source>
        <dbReference type="Proteomes" id="UP001152130"/>
    </source>
</evidence>
<organism evidence="4 5">
    <name type="scientific">Fusarium irregulare</name>
    <dbReference type="NCBI Taxonomy" id="2494466"/>
    <lineage>
        <taxon>Eukaryota</taxon>
        <taxon>Fungi</taxon>
        <taxon>Dikarya</taxon>
        <taxon>Ascomycota</taxon>
        <taxon>Pezizomycotina</taxon>
        <taxon>Sordariomycetes</taxon>
        <taxon>Hypocreomycetidae</taxon>
        <taxon>Hypocreales</taxon>
        <taxon>Nectriaceae</taxon>
        <taxon>Fusarium</taxon>
        <taxon>Fusarium incarnatum-equiseti species complex</taxon>
    </lineage>
</organism>
<dbReference type="InterPro" id="IPR002110">
    <property type="entry name" value="Ankyrin_rpt"/>
</dbReference>
<feature type="domain" description="Nephrocystin 3-like N-terminal" evidence="3">
    <location>
        <begin position="151"/>
        <end position="317"/>
    </location>
</feature>
<reference evidence="4" key="1">
    <citation type="submission" date="2022-10" db="EMBL/GenBank/DDBJ databases">
        <title>Fusarium specimens isolated from Avocado Roots.</title>
        <authorList>
            <person name="Stajich J."/>
            <person name="Roper C."/>
            <person name="Heimlech-Rivalta G."/>
        </authorList>
    </citation>
    <scope>NUCLEOTIDE SEQUENCE</scope>
    <source>
        <strain evidence="4">CF00143</strain>
    </source>
</reference>
<dbReference type="InterPro" id="IPR031359">
    <property type="entry name" value="NACHT_N"/>
</dbReference>
<dbReference type="EMBL" id="JAPDHF010000028">
    <property type="protein sequence ID" value="KAJ4003133.1"/>
    <property type="molecule type" value="Genomic_DNA"/>
</dbReference>
<comment type="caution">
    <text evidence="4">The sequence shown here is derived from an EMBL/GenBank/DDBJ whole genome shotgun (WGS) entry which is preliminary data.</text>
</comment>
<dbReference type="Pfam" id="PF24883">
    <property type="entry name" value="NPHP3_N"/>
    <property type="match status" value="1"/>
</dbReference>
<dbReference type="Pfam" id="PF17100">
    <property type="entry name" value="NACHT_N"/>
    <property type="match status" value="1"/>
</dbReference>
<proteinExistence type="predicted"/>
<accession>A0A9W8PDG6</accession>
<dbReference type="InterPro" id="IPR036770">
    <property type="entry name" value="Ankyrin_rpt-contain_sf"/>
</dbReference>
<dbReference type="AlphaFoldDB" id="A0A9W8PDG6"/>
<dbReference type="SUPFAM" id="SSF48403">
    <property type="entry name" value="Ankyrin repeat"/>
    <property type="match status" value="1"/>
</dbReference>
<dbReference type="Proteomes" id="UP001152130">
    <property type="component" value="Unassembled WGS sequence"/>
</dbReference>
<dbReference type="InterPro" id="IPR056884">
    <property type="entry name" value="NPHP3-like_N"/>
</dbReference>
<feature type="domain" description="NWD NACHT-NTPase N-terminal" evidence="2">
    <location>
        <begin position="1"/>
        <end position="84"/>
    </location>
</feature>
<dbReference type="Gene3D" id="3.40.50.300">
    <property type="entry name" value="P-loop containing nucleotide triphosphate hydrolases"/>
    <property type="match status" value="1"/>
</dbReference>
<gene>
    <name evidence="4" type="ORF">NW766_012451</name>
</gene>
<dbReference type="SMART" id="SM00248">
    <property type="entry name" value="ANK"/>
    <property type="match status" value="4"/>
</dbReference>
<keyword evidence="1" id="KW-0677">Repeat</keyword>
<dbReference type="Pfam" id="PF13857">
    <property type="entry name" value="Ank_5"/>
    <property type="match status" value="1"/>
</dbReference>